<feature type="compositionally biased region" description="Acidic residues" evidence="1">
    <location>
        <begin position="220"/>
        <end position="229"/>
    </location>
</feature>
<feature type="compositionally biased region" description="Polar residues" evidence="1">
    <location>
        <begin position="1082"/>
        <end position="1098"/>
    </location>
</feature>
<accession>A0ABR0JYB4</accession>
<feature type="compositionally biased region" description="Low complexity" evidence="1">
    <location>
        <begin position="1480"/>
        <end position="1505"/>
    </location>
</feature>
<gene>
    <name evidence="2" type="ORF">LTR24_009623</name>
</gene>
<feature type="compositionally biased region" description="Polar residues" evidence="1">
    <location>
        <begin position="435"/>
        <end position="449"/>
    </location>
</feature>
<feature type="region of interest" description="Disordered" evidence="1">
    <location>
        <begin position="780"/>
        <end position="1119"/>
    </location>
</feature>
<feature type="compositionally biased region" description="Basic and acidic residues" evidence="1">
    <location>
        <begin position="846"/>
        <end position="860"/>
    </location>
</feature>
<feature type="compositionally biased region" description="Polar residues" evidence="1">
    <location>
        <begin position="693"/>
        <end position="702"/>
    </location>
</feature>
<feature type="compositionally biased region" description="Basic and acidic residues" evidence="1">
    <location>
        <begin position="1154"/>
        <end position="1171"/>
    </location>
</feature>
<feature type="compositionally biased region" description="Polar residues" evidence="1">
    <location>
        <begin position="1301"/>
        <end position="1327"/>
    </location>
</feature>
<feature type="compositionally biased region" description="Polar residues" evidence="1">
    <location>
        <begin position="270"/>
        <end position="279"/>
    </location>
</feature>
<feature type="region of interest" description="Disordered" evidence="1">
    <location>
        <begin position="404"/>
        <end position="737"/>
    </location>
</feature>
<feature type="region of interest" description="Disordered" evidence="1">
    <location>
        <begin position="1141"/>
        <end position="1186"/>
    </location>
</feature>
<feature type="compositionally biased region" description="Acidic residues" evidence="1">
    <location>
        <begin position="579"/>
        <end position="591"/>
    </location>
</feature>
<feature type="compositionally biased region" description="Polar residues" evidence="1">
    <location>
        <begin position="780"/>
        <end position="797"/>
    </location>
</feature>
<feature type="compositionally biased region" description="Basic and acidic residues" evidence="1">
    <location>
        <begin position="977"/>
        <end position="991"/>
    </location>
</feature>
<feature type="compositionally biased region" description="Polar residues" evidence="1">
    <location>
        <begin position="1345"/>
        <end position="1362"/>
    </location>
</feature>
<feature type="region of interest" description="Disordered" evidence="1">
    <location>
        <begin position="116"/>
        <end position="391"/>
    </location>
</feature>
<organism evidence="2 3">
    <name type="scientific">Lithohypha guttulata</name>
    <dbReference type="NCBI Taxonomy" id="1690604"/>
    <lineage>
        <taxon>Eukaryota</taxon>
        <taxon>Fungi</taxon>
        <taxon>Dikarya</taxon>
        <taxon>Ascomycota</taxon>
        <taxon>Pezizomycotina</taxon>
        <taxon>Eurotiomycetes</taxon>
        <taxon>Chaetothyriomycetidae</taxon>
        <taxon>Chaetothyriales</taxon>
        <taxon>Trichomeriaceae</taxon>
        <taxon>Lithohypha</taxon>
    </lineage>
</organism>
<feature type="compositionally biased region" description="Low complexity" evidence="1">
    <location>
        <begin position="1397"/>
        <end position="1406"/>
    </location>
</feature>
<feature type="compositionally biased region" description="Basic and acidic residues" evidence="1">
    <location>
        <begin position="292"/>
        <end position="309"/>
    </location>
</feature>
<feature type="compositionally biased region" description="Acidic residues" evidence="1">
    <location>
        <begin position="487"/>
        <end position="497"/>
    </location>
</feature>
<feature type="compositionally biased region" description="Polar residues" evidence="1">
    <location>
        <begin position="120"/>
        <end position="133"/>
    </location>
</feature>
<sequence length="1945" mass="209118">MSRIYRIADINIPSLKVYSSQLDTICVLEDGITFIMPDEESGKATIKVYEVPIVDEVVVRTGTSGKFSLTVAWGQEKGHMFLKARRFPVTAIYLQFLEDQDRRDFVEAFKGRTEDLGEATKSQTASLRQTAEQPPQRKCSIALIDLPSEAEGTTDEDELGARSVPRGARGVQGPHLHKQRLPEEIPQPVPEPSSDLVFGQPGPSSDVFGPGDYDVSGQAEYEEGIEENEEGHQSRNSSSDEDGGDGRPEGVLLKDRLLASKTQDAHNILTGRTPSSDDSGQPMRVSPSPPERTGKRQADGPLRVREGAMAHRTSLRAQDPALTQALAASNDQDFTSFRNTNNKVDAATQQKGHGLPAKRQEPSLSQEPTANRASRPCTSINSYATGQSQGQLSKAADAIIAMPRPRKVENVQSQHTTASPTAKKSTTKLRPVKKLNSQIAADISVSSAERGQGAQARGNGIIESGAGEMKGTVGAQQEESDPKADESIYDLDADSAEADNGRLRAKKKRTAGDPVSKKLLKDTTNVSRPAGSLIEAAKKTNKAKKGKTKQPRRSLKPEAQAPTRRSQRAVAKQATTYEEPSESEIDEEESIQEQLVDSDTPDEDDDAGNSGKRRWVTRLKQKKATGNEIAMASEQVQAKAFTEQTGRTPGGADGAGGSVTGYGNNAKRKGASASKGVTVPSSDPPIEPKDGQLAQSTQQPSGAITAGHETAAQTQSVEQNVAEDSYPKEARARRTDGAADASFASKLNKFAMIAQLPQARDIQQDRAPFGDAKKFIQNVNGARSSASPVKEQLVTNMDRSRAKSSKATRQIEYDEPQLSGDVSVAEASPAARTPADEDNEPLVTVQDKHLLADDAAHDSDVQDVSAALSSVERSHVAVSEQVSDVVDEIKTCYDDRQNNDEGEEVAQQAPGVGHRPEAKTDSSKNQQRSTATSLEIADSQDKDAIDYSMIGDKVAGTGTAPPGAAPRSAVPQPEQMAAHDVDPLRYVEVHRGNQQKVDAPSAEAQAGLSSAADATLAAQVAQPVRHTQPQRATVQTPAGHLSEAKRPSSNNVSRAPRKSSLIHFGSAGPQNQGSPIKVGAEPTTTQEARWSLVTTSLKRSARRSDVASEALPSGPTSIVMAEGDDIDETIIDGGDLEVTQGLSLRTSVEPAAQRTKDRPGPRTSDKVDVDAQRPVNNGREQNEFTKPQAAALIEVGDQGAHDSALVSRKNYAPTIEPNGRHRVNEAAKDTRRISAPFPLSTTEDNMAQAHESPAHIAVDNMKLSNQISLTPAEAASTGVPATRAQTELAISLGHREEVRSSAVSTANKEGSPDRVSTLTRGEQSGSPTKEHSSFAGQASPRKANQVPTKTASHGKDANNQTAGRPAQAAVTVTRRDDHEASALESRNIKTFSGSGTRAPVPAPRRALASVDHVATQGRNQHDVNDQHKSTVAEAVPSPAVRTQFKLPPSRSALVHEQGRAQAGNSQDSPVNISSTELISEQDSPSQSEQESEFEASAADESLLPSESRRPTRRTAARSELHRSSPSESDEEPVQEQPPPPAKRRKITKAQQMAQTMVQRPQEPDDISHFVQRQFPDARSMFSFIKTMQAGPPSTLPFNLDLTNVFGAKDVANPTEAPSIQTPSKLHRAHLDPDVPNPLNPASFHAKSARNIPSPKMAHMPPPARPISKVDQESVHPGNPRLARTSNKTASYREGPANAHFSNDDSKRTSNIKRIRQVLGSPAKISQNAAPTCTPQPFHERLHAATSPTSDIEPFSAPELHRTSHDHSDAGETTLVEPYFLLRNTVPRSPSVVSTNRDSEFPATPQPEDREANLNNASLGHVLGVRASNGIQQSLQQAILAMTQDICVRLEHEDEAARGLVQRYHDGCAEMLEELKHNVGSRLRHDAGKLVKSTEELQTRIKNTAEMLSQPPEKNDQTAVPLPSVSGEDATNRGQDLLEMLDGVSC</sequence>
<feature type="compositionally biased region" description="Polar residues" evidence="1">
    <location>
        <begin position="923"/>
        <end position="933"/>
    </location>
</feature>
<evidence type="ECO:0000256" key="1">
    <source>
        <dbReference type="SAM" id="MobiDB-lite"/>
    </source>
</evidence>
<protein>
    <submittedName>
        <fullName evidence="2">Uncharacterized protein</fullName>
    </submittedName>
</protein>
<evidence type="ECO:0000313" key="3">
    <source>
        <dbReference type="Proteomes" id="UP001345013"/>
    </source>
</evidence>
<feature type="region of interest" description="Disordered" evidence="1">
    <location>
        <begin position="1668"/>
        <end position="1707"/>
    </location>
</feature>
<feature type="region of interest" description="Disordered" evidence="1">
    <location>
        <begin position="1293"/>
        <end position="1563"/>
    </location>
</feature>
<dbReference type="EMBL" id="JAVRRG010000221">
    <property type="protein sequence ID" value="KAK5077463.1"/>
    <property type="molecule type" value="Genomic_DNA"/>
</dbReference>
<feature type="compositionally biased region" description="Basic and acidic residues" evidence="1">
    <location>
        <begin position="887"/>
        <end position="899"/>
    </location>
</feature>
<proteinExistence type="predicted"/>
<feature type="compositionally biased region" description="Low complexity" evidence="1">
    <location>
        <begin position="955"/>
        <end position="966"/>
    </location>
</feature>
<feature type="compositionally biased region" description="Basic and acidic residues" evidence="1">
    <location>
        <begin position="244"/>
        <end position="258"/>
    </location>
</feature>
<feature type="compositionally biased region" description="Basic residues" evidence="1">
    <location>
        <begin position="611"/>
        <end position="623"/>
    </location>
</feature>
<name>A0ABR0JYB4_9EURO</name>
<feature type="compositionally biased region" description="Basic and acidic residues" evidence="1">
    <location>
        <begin position="1419"/>
        <end position="1430"/>
    </location>
</feature>
<feature type="compositionally biased region" description="Polar residues" evidence="1">
    <location>
        <begin position="1548"/>
        <end position="1558"/>
    </location>
</feature>
<comment type="caution">
    <text evidence="2">The sequence shown here is derived from an EMBL/GenBank/DDBJ whole genome shotgun (WGS) entry which is preliminary data.</text>
</comment>
<dbReference type="Proteomes" id="UP001345013">
    <property type="component" value="Unassembled WGS sequence"/>
</dbReference>
<feature type="region of interest" description="Disordered" evidence="1">
    <location>
        <begin position="1906"/>
        <end position="1932"/>
    </location>
</feature>
<feature type="compositionally biased region" description="Polar residues" evidence="1">
    <location>
        <begin position="1462"/>
        <end position="1478"/>
    </location>
</feature>
<feature type="compositionally biased region" description="Basic and acidic residues" evidence="1">
    <location>
        <begin position="725"/>
        <end position="737"/>
    </location>
</feature>
<feature type="compositionally biased region" description="Polar residues" evidence="1">
    <location>
        <begin position="362"/>
        <end position="391"/>
    </location>
</feature>
<reference evidence="2 3" key="1">
    <citation type="submission" date="2023-08" db="EMBL/GenBank/DDBJ databases">
        <title>Black Yeasts Isolated from many extreme environments.</title>
        <authorList>
            <person name="Coleine C."/>
            <person name="Stajich J.E."/>
            <person name="Selbmann L."/>
        </authorList>
    </citation>
    <scope>NUCLEOTIDE SEQUENCE [LARGE SCALE GENOMIC DNA]</scope>
    <source>
        <strain evidence="2 3">CCFEE 5885</strain>
    </source>
</reference>
<feature type="compositionally biased region" description="Low complexity" evidence="1">
    <location>
        <begin position="1006"/>
        <end position="1022"/>
    </location>
</feature>
<keyword evidence="3" id="KW-1185">Reference proteome</keyword>
<feature type="region of interest" description="Disordered" evidence="1">
    <location>
        <begin position="1788"/>
        <end position="1811"/>
    </location>
</feature>
<feature type="compositionally biased region" description="Basic residues" evidence="1">
    <location>
        <begin position="539"/>
        <end position="554"/>
    </location>
</feature>
<feature type="compositionally biased region" description="Gly residues" evidence="1">
    <location>
        <begin position="648"/>
        <end position="660"/>
    </location>
</feature>
<feature type="compositionally biased region" description="Polar residues" evidence="1">
    <location>
        <begin position="326"/>
        <end position="351"/>
    </location>
</feature>
<evidence type="ECO:0000313" key="2">
    <source>
        <dbReference type="EMBL" id="KAK5077463.1"/>
    </source>
</evidence>
<feature type="compositionally biased region" description="Polar residues" evidence="1">
    <location>
        <begin position="1025"/>
        <end position="1036"/>
    </location>
</feature>